<dbReference type="GO" id="GO:0005643">
    <property type="term" value="C:nuclear pore"/>
    <property type="evidence" value="ECO:0007669"/>
    <property type="project" value="TreeGrafter"/>
</dbReference>
<dbReference type="InterPro" id="IPR055094">
    <property type="entry name" value="NUP210_Ig15"/>
</dbReference>
<dbReference type="PANTHER" id="PTHR23019">
    <property type="entry name" value="NUCLEAR PORE MEMBRANE GLYCOPROTEIN GP210-RELATED"/>
    <property type="match status" value="1"/>
</dbReference>
<dbReference type="PANTHER" id="PTHR23019:SF0">
    <property type="entry name" value="NUCLEAR PORE MEMBRANE GLYCOPROTEIN 210"/>
    <property type="match status" value="1"/>
</dbReference>
<dbReference type="AlphaFoldDB" id="A0A183HQP3"/>
<sequence>MLEKPLTVFPLGYRLHVDVESRDHFGRLFDAAKHSLNYRPHRFDLTEIHPGNANSSFDIHLKDFGETVWDRNNPELNVFLRLPVGDVIRPLAHSVVLSEIVCFNSPLPVSGWKELDGKRHFQFIDEKSGIAVAVDTGNTVIASYDAQKQTIFTKVYSLID</sequence>
<proteinExistence type="predicted"/>
<protein>
    <submittedName>
        <fullName evidence="4">Allantoicase</fullName>
    </submittedName>
</protein>
<dbReference type="InterPro" id="IPR045197">
    <property type="entry name" value="NUP210-like"/>
</dbReference>
<reference evidence="4" key="1">
    <citation type="submission" date="2016-06" db="UniProtKB">
        <authorList>
            <consortium name="WormBaseParasite"/>
        </authorList>
    </citation>
    <scope>IDENTIFICATION</scope>
</reference>
<evidence type="ECO:0000313" key="3">
    <source>
        <dbReference type="Proteomes" id="UP000267606"/>
    </source>
</evidence>
<evidence type="ECO:0000313" key="4">
    <source>
        <dbReference type="WBParaSite" id="OFLC_0000980401-mRNA-1"/>
    </source>
</evidence>
<dbReference type="STRING" id="387005.A0A183HQP3"/>
<keyword evidence="3" id="KW-1185">Reference proteome</keyword>
<gene>
    <name evidence="2" type="ORF">OFLC_LOCUS9808</name>
</gene>
<organism evidence="4">
    <name type="scientific">Onchocerca flexuosa</name>
    <dbReference type="NCBI Taxonomy" id="387005"/>
    <lineage>
        <taxon>Eukaryota</taxon>
        <taxon>Metazoa</taxon>
        <taxon>Ecdysozoa</taxon>
        <taxon>Nematoda</taxon>
        <taxon>Chromadorea</taxon>
        <taxon>Rhabditida</taxon>
        <taxon>Spirurina</taxon>
        <taxon>Spiruromorpha</taxon>
        <taxon>Filarioidea</taxon>
        <taxon>Onchocercidae</taxon>
        <taxon>Onchocerca</taxon>
    </lineage>
</organism>
<accession>A0A183HQP3</accession>
<reference evidence="2 3" key="2">
    <citation type="submission" date="2018-11" db="EMBL/GenBank/DDBJ databases">
        <authorList>
            <consortium name="Pathogen Informatics"/>
        </authorList>
    </citation>
    <scope>NUCLEOTIDE SEQUENCE [LARGE SCALE GENOMIC DNA]</scope>
</reference>
<feature type="domain" description="NUP210 Ig-like" evidence="1">
    <location>
        <begin position="3"/>
        <end position="84"/>
    </location>
</feature>
<dbReference type="EMBL" id="UZAJ01012449">
    <property type="protein sequence ID" value="VDO63524.1"/>
    <property type="molecule type" value="Genomic_DNA"/>
</dbReference>
<dbReference type="WBParaSite" id="OFLC_0000980401-mRNA-1">
    <property type="protein sequence ID" value="OFLC_0000980401-mRNA-1"/>
    <property type="gene ID" value="OFLC_0000980401"/>
</dbReference>
<evidence type="ECO:0000259" key="1">
    <source>
        <dbReference type="Pfam" id="PF22959"/>
    </source>
</evidence>
<evidence type="ECO:0000313" key="2">
    <source>
        <dbReference type="EMBL" id="VDO63524.1"/>
    </source>
</evidence>
<name>A0A183HQP3_9BILA</name>
<dbReference type="Pfam" id="PF22959">
    <property type="entry name" value="Ig_NUP210_15th"/>
    <property type="match status" value="1"/>
</dbReference>
<dbReference type="Proteomes" id="UP000267606">
    <property type="component" value="Unassembled WGS sequence"/>
</dbReference>